<evidence type="ECO:0000313" key="1">
    <source>
        <dbReference type="EMBL" id="SMO84204.1"/>
    </source>
</evidence>
<dbReference type="AlphaFoldDB" id="A0A521EJW8"/>
<dbReference type="RefSeq" id="WP_185956292.1">
    <property type="nucleotide sequence ID" value="NZ_FXTI01000009.1"/>
</dbReference>
<accession>A0A521EJW8</accession>
<name>A0A521EJW8_9BACL</name>
<sequence>MAHRCLKPIPPTHPSMALLLAEGLVAVSDTLPMGLDPTLTIMVGGIHMEALMDMDSSEDSDQDLGNMEGASVPALEDSVQGLEVLSEDSVCIKKKRNVI</sequence>
<dbReference type="EMBL" id="FXTI01000009">
    <property type="protein sequence ID" value="SMO84204.1"/>
    <property type="molecule type" value="Genomic_DNA"/>
</dbReference>
<organism evidence="1 2">
    <name type="scientific">Melghirimyces algeriensis</name>
    <dbReference type="NCBI Taxonomy" id="910412"/>
    <lineage>
        <taxon>Bacteria</taxon>
        <taxon>Bacillati</taxon>
        <taxon>Bacillota</taxon>
        <taxon>Bacilli</taxon>
        <taxon>Bacillales</taxon>
        <taxon>Thermoactinomycetaceae</taxon>
        <taxon>Melghirimyces</taxon>
    </lineage>
</organism>
<proteinExistence type="predicted"/>
<dbReference type="Proteomes" id="UP000315636">
    <property type="component" value="Unassembled WGS sequence"/>
</dbReference>
<protein>
    <submittedName>
        <fullName evidence="1">Uncharacterized protein</fullName>
    </submittedName>
</protein>
<evidence type="ECO:0000313" key="2">
    <source>
        <dbReference type="Proteomes" id="UP000315636"/>
    </source>
</evidence>
<keyword evidence="2" id="KW-1185">Reference proteome</keyword>
<gene>
    <name evidence="1" type="ORF">SAMN06264849_109124</name>
</gene>
<reference evidence="1 2" key="1">
    <citation type="submission" date="2017-05" db="EMBL/GenBank/DDBJ databases">
        <authorList>
            <person name="Varghese N."/>
            <person name="Submissions S."/>
        </authorList>
    </citation>
    <scope>NUCLEOTIDE SEQUENCE [LARGE SCALE GENOMIC DNA]</scope>
    <source>
        <strain evidence="1 2">DSM 45474</strain>
    </source>
</reference>